<dbReference type="RefSeq" id="WP_263572882.1">
    <property type="nucleotide sequence ID" value="NZ_JAJIRN010000009.1"/>
</dbReference>
<keyword evidence="6" id="KW-0961">Cell wall biogenesis/degradation</keyword>
<dbReference type="GO" id="GO:0016787">
    <property type="term" value="F:hydrolase activity"/>
    <property type="evidence" value="ECO:0007669"/>
    <property type="project" value="UniProtKB-KW"/>
</dbReference>
<evidence type="ECO:0000256" key="2">
    <source>
        <dbReference type="ARBA" id="ARBA00022729"/>
    </source>
</evidence>
<evidence type="ECO:0000256" key="3">
    <source>
        <dbReference type="ARBA" id="ARBA00022801"/>
    </source>
</evidence>
<dbReference type="PANTHER" id="PTHR21581:SF26">
    <property type="entry name" value="D-ALANYL-D-ALANINE ENDOPEPTIDASE"/>
    <property type="match status" value="1"/>
</dbReference>
<dbReference type="EMBL" id="JAJIRN010000009">
    <property type="protein sequence ID" value="MCV2370291.1"/>
    <property type="molecule type" value="Genomic_DNA"/>
</dbReference>
<keyword evidence="10" id="KW-1185">Reference proteome</keyword>
<evidence type="ECO:0000256" key="5">
    <source>
        <dbReference type="ARBA" id="ARBA00022984"/>
    </source>
</evidence>
<evidence type="ECO:0000256" key="1">
    <source>
        <dbReference type="ARBA" id="ARBA00007164"/>
    </source>
</evidence>
<evidence type="ECO:0000313" key="10">
    <source>
        <dbReference type="Proteomes" id="UP001209701"/>
    </source>
</evidence>
<evidence type="ECO:0000256" key="4">
    <source>
        <dbReference type="ARBA" id="ARBA00022960"/>
    </source>
</evidence>
<dbReference type="InterPro" id="IPR001967">
    <property type="entry name" value="Peptidase_S11_N"/>
</dbReference>
<keyword evidence="4" id="KW-0133">Cell shape</keyword>
<organism evidence="9 10">
    <name type="scientific">Roseateles oligotrophus</name>
    <dbReference type="NCBI Taxonomy" id="1769250"/>
    <lineage>
        <taxon>Bacteria</taxon>
        <taxon>Pseudomonadati</taxon>
        <taxon>Pseudomonadota</taxon>
        <taxon>Betaproteobacteria</taxon>
        <taxon>Burkholderiales</taxon>
        <taxon>Sphaerotilaceae</taxon>
        <taxon>Roseateles</taxon>
    </lineage>
</organism>
<reference evidence="9 10" key="1">
    <citation type="submission" date="2021-11" db="EMBL/GenBank/DDBJ databases">
        <authorList>
            <person name="Liang Q."/>
            <person name="Mou H."/>
            <person name="Liu Z."/>
        </authorList>
    </citation>
    <scope>NUCLEOTIDE SEQUENCE [LARGE SCALE GENOMIC DNA]</scope>
    <source>
        <strain evidence="9 10">CHU3</strain>
    </source>
</reference>
<evidence type="ECO:0000313" key="9">
    <source>
        <dbReference type="EMBL" id="MCV2370291.1"/>
    </source>
</evidence>
<evidence type="ECO:0000259" key="8">
    <source>
        <dbReference type="Pfam" id="PF00768"/>
    </source>
</evidence>
<name>A0ABT2YK00_9BURK</name>
<keyword evidence="3 9" id="KW-0378">Hydrolase</keyword>
<accession>A0ABT2YK00</accession>
<feature type="domain" description="Peptidase S11 D-alanyl-D-alanine carboxypeptidase A N-terminal" evidence="8">
    <location>
        <begin position="66"/>
        <end position="288"/>
    </location>
</feature>
<dbReference type="Proteomes" id="UP001209701">
    <property type="component" value="Unassembled WGS sequence"/>
</dbReference>
<dbReference type="PANTHER" id="PTHR21581">
    <property type="entry name" value="D-ALANYL-D-ALANINE CARBOXYPEPTIDASE"/>
    <property type="match status" value="1"/>
</dbReference>
<keyword evidence="5" id="KW-0573">Peptidoglycan synthesis</keyword>
<dbReference type="Pfam" id="PF00768">
    <property type="entry name" value="Peptidase_S11"/>
    <property type="match status" value="1"/>
</dbReference>
<dbReference type="InterPro" id="IPR012338">
    <property type="entry name" value="Beta-lactam/transpept-like"/>
</dbReference>
<dbReference type="PRINTS" id="PR00725">
    <property type="entry name" value="DADACBPTASE1"/>
</dbReference>
<dbReference type="InterPro" id="IPR018044">
    <property type="entry name" value="Peptidase_S11"/>
</dbReference>
<sequence length="309" mass="32953">MIRSLPKFHQDGMPPARLPAGRSLLGRQALKLTLLIGLGLGLIQAPAQAKSNREKPVHVPSLSDVPVNAKHVLVLDESSGKVLKEKSADSVVPIASLTKLMTAMVVLDAKSNMKETIRIDSADMDRLKHSVSFLPVGAQLTRQDALTLALMSSENRAAAALARTFPGGLAAFQLAVSAKIRALGLTQTRISEATGLSPLNTSTATEVAKIAAAASRYPEIGDITSDKKAIIPVNGRKREFHNTNRLVGSKGWDIRLSKTGYTEEAGRCLTMRMKSGGKNVTVVLLDADGSAARLQDAGKIRRSLERAPI</sequence>
<protein>
    <submittedName>
        <fullName evidence="9">Serine hydrolase</fullName>
    </submittedName>
</protein>
<evidence type="ECO:0000256" key="6">
    <source>
        <dbReference type="ARBA" id="ARBA00023316"/>
    </source>
</evidence>
<gene>
    <name evidence="9" type="ORF">LNV07_19605</name>
</gene>
<dbReference type="SUPFAM" id="SSF56601">
    <property type="entry name" value="beta-lactamase/transpeptidase-like"/>
    <property type="match status" value="1"/>
</dbReference>
<comment type="similarity">
    <text evidence="1 7">Belongs to the peptidase S11 family.</text>
</comment>
<keyword evidence="2" id="KW-0732">Signal</keyword>
<proteinExistence type="inferred from homology"/>
<comment type="caution">
    <text evidence="9">The sequence shown here is derived from an EMBL/GenBank/DDBJ whole genome shotgun (WGS) entry which is preliminary data.</text>
</comment>
<dbReference type="Gene3D" id="3.40.710.10">
    <property type="entry name" value="DD-peptidase/beta-lactamase superfamily"/>
    <property type="match status" value="1"/>
</dbReference>
<evidence type="ECO:0000256" key="7">
    <source>
        <dbReference type="RuleBase" id="RU004016"/>
    </source>
</evidence>